<dbReference type="AlphaFoldDB" id="A0A1R3GL16"/>
<name>A0A1R3GL16_COCAP</name>
<dbReference type="GO" id="GO:0005634">
    <property type="term" value="C:nucleus"/>
    <property type="evidence" value="ECO:0007669"/>
    <property type="project" value="UniProtKB-SubCell"/>
</dbReference>
<accession>A0A1R3GL16</accession>
<feature type="compositionally biased region" description="Polar residues" evidence="5">
    <location>
        <begin position="147"/>
        <end position="167"/>
    </location>
</feature>
<organism evidence="8 9">
    <name type="scientific">Corchorus capsularis</name>
    <name type="common">Jute</name>
    <dbReference type="NCBI Taxonomy" id="210143"/>
    <lineage>
        <taxon>Eukaryota</taxon>
        <taxon>Viridiplantae</taxon>
        <taxon>Streptophyta</taxon>
        <taxon>Embryophyta</taxon>
        <taxon>Tracheophyta</taxon>
        <taxon>Spermatophyta</taxon>
        <taxon>Magnoliopsida</taxon>
        <taxon>eudicotyledons</taxon>
        <taxon>Gunneridae</taxon>
        <taxon>Pentapetalae</taxon>
        <taxon>rosids</taxon>
        <taxon>malvids</taxon>
        <taxon>Malvales</taxon>
        <taxon>Malvaceae</taxon>
        <taxon>Grewioideae</taxon>
        <taxon>Apeibeae</taxon>
        <taxon>Corchorus</taxon>
    </lineage>
</organism>
<keyword evidence="4" id="KW-0539">Nucleus</keyword>
<dbReference type="InterPro" id="IPR017930">
    <property type="entry name" value="Myb_dom"/>
</dbReference>
<feature type="domain" description="HTH myb-type" evidence="7">
    <location>
        <begin position="10"/>
        <end position="66"/>
    </location>
</feature>
<evidence type="ECO:0000256" key="5">
    <source>
        <dbReference type="SAM" id="MobiDB-lite"/>
    </source>
</evidence>
<dbReference type="CDD" id="cd00167">
    <property type="entry name" value="SANT"/>
    <property type="match status" value="2"/>
</dbReference>
<evidence type="ECO:0000256" key="3">
    <source>
        <dbReference type="ARBA" id="ARBA00023125"/>
    </source>
</evidence>
<dbReference type="Gene3D" id="1.10.10.60">
    <property type="entry name" value="Homeodomain-like"/>
    <property type="match status" value="2"/>
</dbReference>
<dbReference type="FunFam" id="1.10.10.60:FF:000001">
    <property type="entry name" value="MYB-related transcription factor"/>
    <property type="match status" value="1"/>
</dbReference>
<dbReference type="SUPFAM" id="SSF46689">
    <property type="entry name" value="Homeodomain-like"/>
    <property type="match status" value="1"/>
</dbReference>
<dbReference type="OrthoDB" id="2143914at2759"/>
<evidence type="ECO:0000313" key="8">
    <source>
        <dbReference type="EMBL" id="OMO58788.1"/>
    </source>
</evidence>
<dbReference type="PROSITE" id="PS51294">
    <property type="entry name" value="HTH_MYB"/>
    <property type="match status" value="2"/>
</dbReference>
<dbReference type="InterPro" id="IPR009057">
    <property type="entry name" value="Homeodomain-like_sf"/>
</dbReference>
<feature type="domain" description="HTH myb-type" evidence="7">
    <location>
        <begin position="67"/>
        <end position="117"/>
    </location>
</feature>
<dbReference type="GO" id="GO:0003677">
    <property type="term" value="F:DNA binding"/>
    <property type="evidence" value="ECO:0007669"/>
    <property type="project" value="UniProtKB-KW"/>
</dbReference>
<reference evidence="8 9" key="1">
    <citation type="submission" date="2013-09" db="EMBL/GenBank/DDBJ databases">
        <title>Corchorus capsularis genome sequencing.</title>
        <authorList>
            <person name="Alam M."/>
            <person name="Haque M.S."/>
            <person name="Islam M.S."/>
            <person name="Emdad E.M."/>
            <person name="Islam M.M."/>
            <person name="Ahmed B."/>
            <person name="Halim A."/>
            <person name="Hossen Q.M.M."/>
            <person name="Hossain M.Z."/>
            <person name="Ahmed R."/>
            <person name="Khan M.M."/>
            <person name="Islam R."/>
            <person name="Rashid M.M."/>
            <person name="Khan S.A."/>
            <person name="Rahman M.S."/>
            <person name="Alam M."/>
        </authorList>
    </citation>
    <scope>NUCLEOTIDE SEQUENCE [LARGE SCALE GENOMIC DNA]</scope>
    <source>
        <strain evidence="9">cv. CVL-1</strain>
        <tissue evidence="8">Whole seedling</tissue>
    </source>
</reference>
<evidence type="ECO:0000256" key="2">
    <source>
        <dbReference type="ARBA" id="ARBA00022737"/>
    </source>
</evidence>
<evidence type="ECO:0000259" key="6">
    <source>
        <dbReference type="PROSITE" id="PS50090"/>
    </source>
</evidence>
<dbReference type="PANTHER" id="PTHR10641">
    <property type="entry name" value="MYB FAMILY TRANSCRIPTION FACTOR"/>
    <property type="match status" value="1"/>
</dbReference>
<dbReference type="SMART" id="SM00717">
    <property type="entry name" value="SANT"/>
    <property type="match status" value="2"/>
</dbReference>
<proteinExistence type="predicted"/>
<dbReference type="InterPro" id="IPR001005">
    <property type="entry name" value="SANT/Myb"/>
</dbReference>
<keyword evidence="3" id="KW-0238">DNA-binding</keyword>
<evidence type="ECO:0000256" key="4">
    <source>
        <dbReference type="ARBA" id="ARBA00023242"/>
    </source>
</evidence>
<comment type="caution">
    <text evidence="8">The sequence shown here is derived from an EMBL/GenBank/DDBJ whole genome shotgun (WGS) entry which is preliminary data.</text>
</comment>
<dbReference type="InterPro" id="IPR015495">
    <property type="entry name" value="Myb_TF_plants"/>
</dbReference>
<dbReference type="Pfam" id="PF00249">
    <property type="entry name" value="Myb_DNA-binding"/>
    <property type="match status" value="2"/>
</dbReference>
<comment type="subcellular location">
    <subcellularLocation>
        <location evidence="1">Nucleus</location>
    </subcellularLocation>
</comment>
<dbReference type="Proteomes" id="UP000188268">
    <property type="component" value="Unassembled WGS sequence"/>
</dbReference>
<feature type="domain" description="Myb-like" evidence="6">
    <location>
        <begin position="63"/>
        <end position="113"/>
    </location>
</feature>
<feature type="domain" description="Myb-like" evidence="6">
    <location>
        <begin position="10"/>
        <end position="62"/>
    </location>
</feature>
<evidence type="ECO:0000313" key="9">
    <source>
        <dbReference type="Proteomes" id="UP000188268"/>
    </source>
</evidence>
<sequence length="332" mass="36742">MGKTTFCGSGNGLKKGAWTAEEDRKLIAYVQEHGEGSWRNVPEGAGLQRCGKSCRLRWANYLRPGIRRGDFTSDEEETIIQLQAKLGNRWSAIAKHLPRRTDNEIKNFWNAHLKKRLATMTDHHDPLPSPSSNENSNIANPPIAHTESVSATQESDQQPKTMSSRPTSASALLLNKLASKVTTLQCVDGLRLRACPSSRNMQSMSSSSTSDIWPDDVLSSERSIEYNAAESNMEYPLSDSHVFSNILPAEITINTESESSDVRGFSNTWAPSLSNMGSKLFAWFNYMDGLDDCNDNLPLHGPDQFGDGEVWGWGLDEFGMIYGSISINCTVT</sequence>
<feature type="region of interest" description="Disordered" evidence="5">
    <location>
        <begin position="121"/>
        <end position="168"/>
    </location>
</feature>
<dbReference type="Gramene" id="OMO58788">
    <property type="protein sequence ID" value="OMO58788"/>
    <property type="gene ID" value="CCACVL1_25354"/>
</dbReference>
<dbReference type="EMBL" id="AWWV01014130">
    <property type="protein sequence ID" value="OMO58788.1"/>
    <property type="molecule type" value="Genomic_DNA"/>
</dbReference>
<evidence type="ECO:0000259" key="7">
    <source>
        <dbReference type="PROSITE" id="PS51294"/>
    </source>
</evidence>
<keyword evidence="2" id="KW-0677">Repeat</keyword>
<evidence type="ECO:0000256" key="1">
    <source>
        <dbReference type="ARBA" id="ARBA00004123"/>
    </source>
</evidence>
<dbReference type="PROSITE" id="PS50090">
    <property type="entry name" value="MYB_LIKE"/>
    <property type="match status" value="2"/>
</dbReference>
<feature type="compositionally biased region" description="Low complexity" evidence="5">
    <location>
        <begin position="130"/>
        <end position="144"/>
    </location>
</feature>
<protein>
    <submittedName>
        <fullName evidence="8">Uncharacterized protein</fullName>
    </submittedName>
</protein>
<gene>
    <name evidence="8" type="ORF">CCACVL1_25354</name>
</gene>
<dbReference type="PANTHER" id="PTHR10641:SF1352">
    <property type="entry name" value="TRANSCRIPTION FACTOR MYB34-LIKE"/>
    <property type="match status" value="1"/>
</dbReference>
<keyword evidence="9" id="KW-1185">Reference proteome</keyword>